<feature type="compositionally biased region" description="Pro residues" evidence="1">
    <location>
        <begin position="69"/>
        <end position="78"/>
    </location>
</feature>
<feature type="region of interest" description="Disordered" evidence="1">
    <location>
        <begin position="60"/>
        <end position="87"/>
    </location>
</feature>
<comment type="caution">
    <text evidence="2">The sequence shown here is derived from an EMBL/GenBank/DDBJ whole genome shotgun (WGS) entry which is preliminary data.</text>
</comment>
<dbReference type="Gene3D" id="3.30.1310.10">
    <property type="entry name" value="Nucleoid-associated protein YbaB-like domain"/>
    <property type="match status" value="1"/>
</dbReference>
<dbReference type="EMBL" id="JAAOYM010000002">
    <property type="protein sequence ID" value="NIJ14368.1"/>
    <property type="molecule type" value="Genomic_DNA"/>
</dbReference>
<dbReference type="GO" id="GO:0003677">
    <property type="term" value="F:DNA binding"/>
    <property type="evidence" value="ECO:0007669"/>
    <property type="project" value="UniProtKB-KW"/>
</dbReference>
<dbReference type="Proteomes" id="UP000545493">
    <property type="component" value="Unassembled WGS sequence"/>
</dbReference>
<dbReference type="InterPro" id="IPR004401">
    <property type="entry name" value="YbaB/EbfC"/>
</dbReference>
<evidence type="ECO:0000313" key="2">
    <source>
        <dbReference type="EMBL" id="NIJ14368.1"/>
    </source>
</evidence>
<gene>
    <name evidence="2" type="ORF">FHU38_004769</name>
</gene>
<sequence length="87" mass="9276">MTTAGNDASTTVTSRDGLVRATLDSTGSLTGLEFATTAFDHGDPATLAQTVLDVVREGTERVRQRIHSAPPPPVPPRPTPKRARRAR</sequence>
<dbReference type="InterPro" id="IPR036894">
    <property type="entry name" value="YbaB-like_sf"/>
</dbReference>
<reference evidence="2 3" key="1">
    <citation type="submission" date="2020-03" db="EMBL/GenBank/DDBJ databases">
        <title>Sequencing the genomes of 1000 actinobacteria strains.</title>
        <authorList>
            <person name="Klenk H.-P."/>
        </authorList>
    </citation>
    <scope>NUCLEOTIDE SEQUENCE [LARGE SCALE GENOMIC DNA]</scope>
    <source>
        <strain evidence="2 3">DSM 45685</strain>
    </source>
</reference>
<accession>A0A7X5UVB6</accession>
<proteinExistence type="predicted"/>
<dbReference type="AlphaFoldDB" id="A0A7X5UVB6"/>
<dbReference type="Pfam" id="PF02575">
    <property type="entry name" value="YbaB_DNA_bd"/>
    <property type="match status" value="1"/>
</dbReference>
<organism evidence="2 3">
    <name type="scientific">Saccharomonospora amisosensis</name>
    <dbReference type="NCBI Taxonomy" id="1128677"/>
    <lineage>
        <taxon>Bacteria</taxon>
        <taxon>Bacillati</taxon>
        <taxon>Actinomycetota</taxon>
        <taxon>Actinomycetes</taxon>
        <taxon>Pseudonocardiales</taxon>
        <taxon>Pseudonocardiaceae</taxon>
        <taxon>Saccharomonospora</taxon>
    </lineage>
</organism>
<keyword evidence="2" id="KW-0238">DNA-binding</keyword>
<dbReference type="SUPFAM" id="SSF82607">
    <property type="entry name" value="YbaB-like"/>
    <property type="match status" value="1"/>
</dbReference>
<evidence type="ECO:0000256" key="1">
    <source>
        <dbReference type="SAM" id="MobiDB-lite"/>
    </source>
</evidence>
<protein>
    <submittedName>
        <fullName evidence="2">DNA-binding protein YbaB</fullName>
    </submittedName>
</protein>
<evidence type="ECO:0000313" key="3">
    <source>
        <dbReference type="Proteomes" id="UP000545493"/>
    </source>
</evidence>
<keyword evidence="3" id="KW-1185">Reference proteome</keyword>
<name>A0A7X5UVB6_9PSEU</name>
<dbReference type="RefSeq" id="WP_167176489.1">
    <property type="nucleotide sequence ID" value="NZ_JAAOYM010000002.1"/>
</dbReference>